<dbReference type="AlphaFoldDB" id="A0A4Y2HQA9"/>
<dbReference type="PANTHER" id="PTHR10380">
    <property type="entry name" value="CUTICLE PROTEIN"/>
    <property type="match status" value="1"/>
</dbReference>
<organism evidence="3 4">
    <name type="scientific">Araneus ventricosus</name>
    <name type="common">Orbweaver spider</name>
    <name type="synonym">Epeira ventricosa</name>
    <dbReference type="NCBI Taxonomy" id="182803"/>
    <lineage>
        <taxon>Eukaryota</taxon>
        <taxon>Metazoa</taxon>
        <taxon>Ecdysozoa</taxon>
        <taxon>Arthropoda</taxon>
        <taxon>Chelicerata</taxon>
        <taxon>Arachnida</taxon>
        <taxon>Araneae</taxon>
        <taxon>Araneomorphae</taxon>
        <taxon>Entelegynae</taxon>
        <taxon>Araneoidea</taxon>
        <taxon>Araneidae</taxon>
        <taxon>Araneus</taxon>
    </lineage>
</organism>
<evidence type="ECO:0000256" key="1">
    <source>
        <dbReference type="PROSITE-ProRule" id="PRU00497"/>
    </source>
</evidence>
<evidence type="ECO:0000256" key="2">
    <source>
        <dbReference type="SAM" id="MobiDB-lite"/>
    </source>
</evidence>
<gene>
    <name evidence="3" type="ORF">AVEN_44743_1</name>
</gene>
<accession>A0A4Y2HQA9</accession>
<evidence type="ECO:0000313" key="3">
    <source>
        <dbReference type="EMBL" id="GBM67594.1"/>
    </source>
</evidence>
<evidence type="ECO:0000313" key="4">
    <source>
        <dbReference type="Proteomes" id="UP000499080"/>
    </source>
</evidence>
<sequence>MLSALNHGNHNLSSRKLSQPAALRRFQRASSNSPSRELRHNAAPKSYRFNYFIVDDQGNTNYRDEEADESGTVRGSYGYTDTTGLFRIVAYTADSNGFRANIKTNEPSLIGQKSSADVILNDYPSASDVQDEPRPYSDEMESEKSLSGEIGRYPDVQPYIQRTTSGVVNEGYASQLEPENETEESDTYMT</sequence>
<feature type="region of interest" description="Disordered" evidence="2">
    <location>
        <begin position="1"/>
        <end position="41"/>
    </location>
</feature>
<comment type="caution">
    <text evidence="3">The sequence shown here is derived from an EMBL/GenBank/DDBJ whole genome shotgun (WGS) entry which is preliminary data.</text>
</comment>
<keyword evidence="1" id="KW-0193">Cuticle</keyword>
<reference evidence="3 4" key="1">
    <citation type="journal article" date="2019" name="Sci. Rep.">
        <title>Orb-weaving spider Araneus ventricosus genome elucidates the spidroin gene catalogue.</title>
        <authorList>
            <person name="Kono N."/>
            <person name="Nakamura H."/>
            <person name="Ohtoshi R."/>
            <person name="Moran D.A.P."/>
            <person name="Shinohara A."/>
            <person name="Yoshida Y."/>
            <person name="Fujiwara M."/>
            <person name="Mori M."/>
            <person name="Tomita M."/>
            <person name="Arakawa K."/>
        </authorList>
    </citation>
    <scope>NUCLEOTIDE SEQUENCE [LARGE SCALE GENOMIC DNA]</scope>
</reference>
<evidence type="ECO:0008006" key="5">
    <source>
        <dbReference type="Google" id="ProtNLM"/>
    </source>
</evidence>
<dbReference type="GO" id="GO:0062129">
    <property type="term" value="C:chitin-based extracellular matrix"/>
    <property type="evidence" value="ECO:0007669"/>
    <property type="project" value="TreeGrafter"/>
</dbReference>
<dbReference type="OrthoDB" id="6748312at2759"/>
<dbReference type="PROSITE" id="PS51155">
    <property type="entry name" value="CHIT_BIND_RR_2"/>
    <property type="match status" value="1"/>
</dbReference>
<protein>
    <recommendedName>
        <fullName evidence="5">Cuticle protein 10.9</fullName>
    </recommendedName>
</protein>
<dbReference type="EMBL" id="BGPR01002091">
    <property type="protein sequence ID" value="GBM67594.1"/>
    <property type="molecule type" value="Genomic_DNA"/>
</dbReference>
<dbReference type="InterPro" id="IPR050468">
    <property type="entry name" value="Cuticle_Struct_Prot"/>
</dbReference>
<name>A0A4Y2HQA9_ARAVE</name>
<feature type="compositionally biased region" description="Polar residues" evidence="2">
    <location>
        <begin position="1"/>
        <end position="17"/>
    </location>
</feature>
<dbReference type="InterPro" id="IPR000618">
    <property type="entry name" value="Insect_cuticle"/>
</dbReference>
<feature type="region of interest" description="Disordered" evidence="2">
    <location>
        <begin position="125"/>
        <end position="190"/>
    </location>
</feature>
<feature type="compositionally biased region" description="Acidic residues" evidence="2">
    <location>
        <begin position="178"/>
        <end position="190"/>
    </location>
</feature>
<keyword evidence="4" id="KW-1185">Reference proteome</keyword>
<feature type="compositionally biased region" description="Basic and acidic residues" evidence="2">
    <location>
        <begin position="131"/>
        <end position="146"/>
    </location>
</feature>
<dbReference type="GO" id="GO:0008010">
    <property type="term" value="F:structural constituent of chitin-based larval cuticle"/>
    <property type="evidence" value="ECO:0007669"/>
    <property type="project" value="TreeGrafter"/>
</dbReference>
<dbReference type="Proteomes" id="UP000499080">
    <property type="component" value="Unassembled WGS sequence"/>
</dbReference>
<proteinExistence type="predicted"/>
<dbReference type="Pfam" id="PF00379">
    <property type="entry name" value="Chitin_bind_4"/>
    <property type="match status" value="1"/>
</dbReference>